<evidence type="ECO:0000256" key="1">
    <source>
        <dbReference type="ARBA" id="ARBA00004776"/>
    </source>
</evidence>
<gene>
    <name evidence="6" type="ORF">SE17_30875</name>
</gene>
<sequence>MPNPPLSVIIVSWNGMRHLPDCLAALVPQLPADAEIVLVDNGSSDGMPAWARASYPAARVLPLRQNLGFAGGVNAGLRVAQGELL</sequence>
<dbReference type="AlphaFoldDB" id="A0A0P9H7B9"/>
<evidence type="ECO:0000256" key="2">
    <source>
        <dbReference type="ARBA" id="ARBA00006739"/>
    </source>
</evidence>
<dbReference type="InterPro" id="IPR029044">
    <property type="entry name" value="Nucleotide-diphossugar_trans"/>
</dbReference>
<protein>
    <recommendedName>
        <fullName evidence="5">Glycosyltransferase 2-like domain-containing protein</fullName>
    </recommendedName>
</protein>
<dbReference type="PANTHER" id="PTHR43179">
    <property type="entry name" value="RHAMNOSYLTRANSFERASE WBBL"/>
    <property type="match status" value="1"/>
</dbReference>
<evidence type="ECO:0000259" key="5">
    <source>
        <dbReference type="Pfam" id="PF00535"/>
    </source>
</evidence>
<keyword evidence="3" id="KW-0328">Glycosyltransferase</keyword>
<dbReference type="InterPro" id="IPR001173">
    <property type="entry name" value="Glyco_trans_2-like"/>
</dbReference>
<accession>A0A0P9H7B9</accession>
<evidence type="ECO:0000313" key="7">
    <source>
        <dbReference type="Proteomes" id="UP000050509"/>
    </source>
</evidence>
<comment type="caution">
    <text evidence="6">The sequence shown here is derived from an EMBL/GenBank/DDBJ whole genome shotgun (WGS) entry which is preliminary data.</text>
</comment>
<organism evidence="6 7">
    <name type="scientific">Kouleothrix aurantiaca</name>
    <dbReference type="NCBI Taxonomy" id="186479"/>
    <lineage>
        <taxon>Bacteria</taxon>
        <taxon>Bacillati</taxon>
        <taxon>Chloroflexota</taxon>
        <taxon>Chloroflexia</taxon>
        <taxon>Chloroflexales</taxon>
        <taxon>Roseiflexineae</taxon>
        <taxon>Roseiflexaceae</taxon>
        <taxon>Kouleothrix</taxon>
    </lineage>
</organism>
<comment type="similarity">
    <text evidence="2">Belongs to the glycosyltransferase 2 family.</text>
</comment>
<feature type="domain" description="Glycosyltransferase 2-like" evidence="5">
    <location>
        <begin position="7"/>
        <end position="84"/>
    </location>
</feature>
<dbReference type="PANTHER" id="PTHR43179:SF12">
    <property type="entry name" value="GALACTOFURANOSYLTRANSFERASE GLFT2"/>
    <property type="match status" value="1"/>
</dbReference>
<dbReference type="Proteomes" id="UP000050509">
    <property type="component" value="Unassembled WGS sequence"/>
</dbReference>
<name>A0A0P9H7B9_9CHLR</name>
<feature type="non-terminal residue" evidence="6">
    <location>
        <position position="85"/>
    </location>
</feature>
<evidence type="ECO:0000256" key="4">
    <source>
        <dbReference type="ARBA" id="ARBA00022679"/>
    </source>
</evidence>
<evidence type="ECO:0000256" key="3">
    <source>
        <dbReference type="ARBA" id="ARBA00022676"/>
    </source>
</evidence>
<dbReference type="EMBL" id="LJCR01001776">
    <property type="protein sequence ID" value="KPV49740.1"/>
    <property type="molecule type" value="Genomic_DNA"/>
</dbReference>
<evidence type="ECO:0000313" key="6">
    <source>
        <dbReference type="EMBL" id="KPV49740.1"/>
    </source>
</evidence>
<keyword evidence="7" id="KW-1185">Reference proteome</keyword>
<dbReference type="GO" id="GO:0016757">
    <property type="term" value="F:glycosyltransferase activity"/>
    <property type="evidence" value="ECO:0007669"/>
    <property type="project" value="UniProtKB-KW"/>
</dbReference>
<dbReference type="Gene3D" id="3.90.550.10">
    <property type="entry name" value="Spore Coat Polysaccharide Biosynthesis Protein SpsA, Chain A"/>
    <property type="match status" value="1"/>
</dbReference>
<comment type="pathway">
    <text evidence="1">Cell wall biogenesis; cell wall polysaccharide biosynthesis.</text>
</comment>
<dbReference type="SUPFAM" id="SSF53448">
    <property type="entry name" value="Nucleotide-diphospho-sugar transferases"/>
    <property type="match status" value="1"/>
</dbReference>
<dbReference type="Pfam" id="PF00535">
    <property type="entry name" value="Glycos_transf_2"/>
    <property type="match status" value="1"/>
</dbReference>
<proteinExistence type="inferred from homology"/>
<keyword evidence="4" id="KW-0808">Transferase</keyword>
<reference evidence="6 7" key="1">
    <citation type="submission" date="2015-09" db="EMBL/GenBank/DDBJ databases">
        <title>Draft genome sequence of Kouleothrix aurantiaca JCM 19913.</title>
        <authorList>
            <person name="Hemp J."/>
        </authorList>
    </citation>
    <scope>NUCLEOTIDE SEQUENCE [LARGE SCALE GENOMIC DNA]</scope>
    <source>
        <strain evidence="6 7">COM-B</strain>
    </source>
</reference>